<feature type="region of interest" description="Disordered" evidence="1">
    <location>
        <begin position="1"/>
        <end position="26"/>
    </location>
</feature>
<dbReference type="PANTHER" id="PTHR31239">
    <property type="entry name" value="NICOLIN 1"/>
    <property type="match status" value="1"/>
</dbReference>
<keyword evidence="3" id="KW-1185">Reference proteome</keyword>
<accession>A0AAV2QQQ5</accession>
<dbReference type="AlphaFoldDB" id="A0AAV2QQQ5"/>
<organism evidence="2 3">
    <name type="scientific">Meganyctiphanes norvegica</name>
    <name type="common">Northern krill</name>
    <name type="synonym">Thysanopoda norvegica</name>
    <dbReference type="NCBI Taxonomy" id="48144"/>
    <lineage>
        <taxon>Eukaryota</taxon>
        <taxon>Metazoa</taxon>
        <taxon>Ecdysozoa</taxon>
        <taxon>Arthropoda</taxon>
        <taxon>Crustacea</taxon>
        <taxon>Multicrustacea</taxon>
        <taxon>Malacostraca</taxon>
        <taxon>Eumalacostraca</taxon>
        <taxon>Eucarida</taxon>
        <taxon>Euphausiacea</taxon>
        <taxon>Euphausiidae</taxon>
        <taxon>Meganyctiphanes</taxon>
    </lineage>
</organism>
<dbReference type="PANTHER" id="PTHR31239:SF2">
    <property type="entry name" value="NICOLIN-1"/>
    <property type="match status" value="1"/>
</dbReference>
<evidence type="ECO:0000256" key="1">
    <source>
        <dbReference type="SAM" id="MobiDB-lite"/>
    </source>
</evidence>
<dbReference type="EMBL" id="CAXKWB010008952">
    <property type="protein sequence ID" value="CAL4093160.1"/>
    <property type="molecule type" value="Genomic_DNA"/>
</dbReference>
<comment type="caution">
    <text evidence="2">The sequence shown here is derived from an EMBL/GenBank/DDBJ whole genome shotgun (WGS) entry which is preliminary data.</text>
</comment>
<evidence type="ECO:0000313" key="2">
    <source>
        <dbReference type="EMBL" id="CAL4093160.1"/>
    </source>
</evidence>
<feature type="compositionally biased region" description="Polar residues" evidence="1">
    <location>
        <begin position="12"/>
        <end position="26"/>
    </location>
</feature>
<protein>
    <submittedName>
        <fullName evidence="2">Uncharacterized protein</fullName>
    </submittedName>
</protein>
<dbReference type="InterPro" id="IPR040235">
    <property type="entry name" value="Nicolin-1"/>
</dbReference>
<name>A0AAV2QQQ5_MEGNR</name>
<feature type="non-terminal residue" evidence="2">
    <location>
        <position position="1"/>
    </location>
</feature>
<sequence length="237" mass="26323">ATLAASRGKPLPSTTRETVPFSQSGPTPVCVDDQSISHRTGCHVITLSFPQPTQLGEITFRNYYTWAVGVQVLRATSVSSGVGGVVGAGLLDAGADTVWVWRDPQAWRVSVRNKVIMPHPHTEAASHDFVSITCLESKEDWQDVVGMRLVLRQPSPVWRTFFIEDITVYRELPRMQPFSVPIIGEKGKSGQQQNQLHQSPLERLIQQTKRALKPPDDPQLQAAPGPRCYELQTLQYA</sequence>
<reference evidence="2 3" key="1">
    <citation type="submission" date="2024-05" db="EMBL/GenBank/DDBJ databases">
        <authorList>
            <person name="Wallberg A."/>
        </authorList>
    </citation>
    <scope>NUCLEOTIDE SEQUENCE [LARGE SCALE GENOMIC DNA]</scope>
</reference>
<gene>
    <name evidence="2" type="ORF">MNOR_LOCUS14741</name>
</gene>
<dbReference type="Proteomes" id="UP001497623">
    <property type="component" value="Unassembled WGS sequence"/>
</dbReference>
<evidence type="ECO:0000313" key="3">
    <source>
        <dbReference type="Proteomes" id="UP001497623"/>
    </source>
</evidence>
<proteinExistence type="predicted"/>
<dbReference type="GO" id="GO:0005654">
    <property type="term" value="C:nucleoplasm"/>
    <property type="evidence" value="ECO:0007669"/>
    <property type="project" value="TreeGrafter"/>
</dbReference>